<dbReference type="InterPro" id="IPR051310">
    <property type="entry name" value="MCP_chemotaxis"/>
</dbReference>
<evidence type="ECO:0000256" key="3">
    <source>
        <dbReference type="PROSITE-ProRule" id="PRU00284"/>
    </source>
</evidence>
<feature type="region of interest" description="Disordered" evidence="4">
    <location>
        <begin position="572"/>
        <end position="593"/>
    </location>
</feature>
<dbReference type="STRING" id="631362.Thi970DRAFT_02449"/>
<keyword evidence="5" id="KW-0472">Membrane</keyword>
<evidence type="ECO:0000256" key="2">
    <source>
        <dbReference type="ARBA" id="ARBA00029447"/>
    </source>
</evidence>
<comment type="similarity">
    <text evidence="2">Belongs to the methyl-accepting chemotaxis (MCP) protein family.</text>
</comment>
<sequence length="652" mass="69992">MLSSLTMAKKLILGFGIVLALLVIVSGFAYVTINNASTDFGEYRRKARNANLLGELQAAMLMGRMNVKDFLITKGSDKDKAEFHQYAQETVRLLGEAEGQIKNPERQAKIREAQTQIETYITTFKAVEVEMANRNRLVNEVLAKLGQEIEQGLTEIFETALRDGDPESASDAAAALRHVLLARVYVMKYVDDNLKESQDRVRQELEKATQTFDVLDRGLQNPTRRSILANIRTLEKEYASNFTGLVTAIDTRNDHVVNTLDVLGPEFAALLNEIKVAIIKEMDELGPKVQAANERAVFIISVLSAIALLFGIVIAWLIIRGVMAQLGKDPAVIADVTKRVANGDLGIEFDQQGLRGVYGDMHGMVQQLQQIVGEVRVGADNLSSASSEVSSTAQALSQGATEQAASVEETTASIEQLNASVQQNTENARVTNGIARSSADEARQGGEAVTRTVAAMKEIASKIGMIEEIAYKTNLLALNAAIEAARAGEHGKGFTVVAAEVRKLAENSGVTAQEINQLATNSVSIAEDAGKVLEQMVPNIVKTAELVEEITAASGEQASGIGQINEAMGQLDKATQQNASSSEELAATAEELSGQAAQLQETMAFFKLSAGGKRQSSAAKKAPAPKPAAASRGDDGFSSGGDDLDSQDFERF</sequence>
<reference evidence="9" key="1">
    <citation type="submission" date="2011-06" db="EMBL/GenBank/DDBJ databases">
        <authorList>
            <consortium name="US DOE Joint Genome Institute (JGI-PGF)"/>
            <person name="Lucas S."/>
            <person name="Han J."/>
            <person name="Lapidus A."/>
            <person name="Cheng J.-F."/>
            <person name="Goodwin L."/>
            <person name="Pitluck S."/>
            <person name="Peters L."/>
            <person name="Land M.L."/>
            <person name="Hauser L."/>
            <person name="Vogl K."/>
            <person name="Liu Z."/>
            <person name="Overmann J."/>
            <person name="Frigaard N.-U."/>
            <person name="Bryant D.A."/>
            <person name="Woyke T.J."/>
        </authorList>
    </citation>
    <scope>NUCLEOTIDE SEQUENCE [LARGE SCALE GENOMIC DNA]</scope>
    <source>
        <strain evidence="9">970</strain>
    </source>
</reference>
<dbReference type="PANTHER" id="PTHR43531">
    <property type="entry name" value="PROTEIN ICFG"/>
    <property type="match status" value="1"/>
</dbReference>
<evidence type="ECO:0000259" key="7">
    <source>
        <dbReference type="PROSITE" id="PS51753"/>
    </source>
</evidence>
<gene>
    <name evidence="8" type="ORF">Thi970DRAFT_02449</name>
</gene>
<reference evidence="8 9" key="2">
    <citation type="submission" date="2011-11" db="EMBL/GenBank/DDBJ databases">
        <authorList>
            <consortium name="US DOE Joint Genome Institute"/>
            <person name="Lucas S."/>
            <person name="Han J."/>
            <person name="Lapidus A."/>
            <person name="Cheng J.-F."/>
            <person name="Goodwin L."/>
            <person name="Pitluck S."/>
            <person name="Peters L."/>
            <person name="Ovchinnikova G."/>
            <person name="Zhang X."/>
            <person name="Detter J.C."/>
            <person name="Han C."/>
            <person name="Tapia R."/>
            <person name="Land M."/>
            <person name="Hauser L."/>
            <person name="Kyrpides N."/>
            <person name="Ivanova N."/>
            <person name="Pagani I."/>
            <person name="Vogl K."/>
            <person name="Liu Z."/>
            <person name="Overmann J."/>
            <person name="Frigaard N.-U."/>
            <person name="Bryant D."/>
            <person name="Woyke T."/>
        </authorList>
    </citation>
    <scope>NUCLEOTIDE SEQUENCE [LARGE SCALE GENOMIC DNA]</scope>
    <source>
        <strain evidence="8 9">970</strain>
    </source>
</reference>
<dbReference type="InterPro" id="IPR004089">
    <property type="entry name" value="MCPsignal_dom"/>
</dbReference>
<dbReference type="PANTHER" id="PTHR43531:SF11">
    <property type="entry name" value="METHYL-ACCEPTING CHEMOTAXIS PROTEIN 3"/>
    <property type="match status" value="1"/>
</dbReference>
<feature type="compositionally biased region" description="Low complexity" evidence="4">
    <location>
        <begin position="616"/>
        <end position="641"/>
    </location>
</feature>
<dbReference type="OrthoDB" id="9781845at2"/>
<evidence type="ECO:0000313" key="8">
    <source>
        <dbReference type="EMBL" id="EIC22197.1"/>
    </source>
</evidence>
<feature type="domain" description="HBM" evidence="7">
    <location>
        <begin position="45"/>
        <end position="286"/>
    </location>
</feature>
<dbReference type="PROSITE" id="PS51753">
    <property type="entry name" value="HBM"/>
    <property type="match status" value="1"/>
</dbReference>
<dbReference type="GO" id="GO:0007165">
    <property type="term" value="P:signal transduction"/>
    <property type="evidence" value="ECO:0007669"/>
    <property type="project" value="UniProtKB-KW"/>
</dbReference>
<feature type="region of interest" description="Disordered" evidence="4">
    <location>
        <begin position="612"/>
        <end position="652"/>
    </location>
</feature>
<dbReference type="Pfam" id="PF00015">
    <property type="entry name" value="MCPsignal"/>
    <property type="match status" value="1"/>
</dbReference>
<name>H8YZS0_9GAMM</name>
<keyword evidence="9" id="KW-1185">Reference proteome</keyword>
<dbReference type="RefSeq" id="WP_009148826.1">
    <property type="nucleotide sequence ID" value="NZ_CP121471.1"/>
</dbReference>
<evidence type="ECO:0000256" key="1">
    <source>
        <dbReference type="ARBA" id="ARBA00022500"/>
    </source>
</evidence>
<dbReference type="Proteomes" id="UP000002964">
    <property type="component" value="Unassembled WGS sequence"/>
</dbReference>
<dbReference type="eggNOG" id="COG0840">
    <property type="taxonomic scope" value="Bacteria"/>
</dbReference>
<keyword evidence="5" id="KW-1133">Transmembrane helix</keyword>
<feature type="domain" description="Methyl-accepting transducer" evidence="6">
    <location>
        <begin position="378"/>
        <end position="593"/>
    </location>
</feature>
<keyword evidence="1" id="KW-0145">Chemotaxis</keyword>
<dbReference type="SMART" id="SM00283">
    <property type="entry name" value="MA"/>
    <property type="match status" value="1"/>
</dbReference>
<dbReference type="SUPFAM" id="SSF58104">
    <property type="entry name" value="Methyl-accepting chemotaxis protein (MCP) signaling domain"/>
    <property type="match status" value="1"/>
</dbReference>
<dbReference type="InterPro" id="IPR024478">
    <property type="entry name" value="HlyB_4HB_MCP"/>
</dbReference>
<feature type="compositionally biased region" description="Acidic residues" evidence="4">
    <location>
        <begin position="642"/>
        <end position="652"/>
    </location>
</feature>
<proteinExistence type="inferred from homology"/>
<dbReference type="SMART" id="SM01358">
    <property type="entry name" value="HBM"/>
    <property type="match status" value="1"/>
</dbReference>
<dbReference type="HOGENOM" id="CLU_000445_107_16_6"/>
<accession>H8YZS0</accession>
<evidence type="ECO:0000256" key="5">
    <source>
        <dbReference type="SAM" id="Phobius"/>
    </source>
</evidence>
<feature type="transmembrane region" description="Helical" evidence="5">
    <location>
        <begin position="296"/>
        <end position="319"/>
    </location>
</feature>
<evidence type="ECO:0000313" key="9">
    <source>
        <dbReference type="Proteomes" id="UP000002964"/>
    </source>
</evidence>
<evidence type="ECO:0000259" key="6">
    <source>
        <dbReference type="PROSITE" id="PS50111"/>
    </source>
</evidence>
<organism evidence="8 9">
    <name type="scientific">Thiorhodovibrio frisius</name>
    <dbReference type="NCBI Taxonomy" id="631362"/>
    <lineage>
        <taxon>Bacteria</taxon>
        <taxon>Pseudomonadati</taxon>
        <taxon>Pseudomonadota</taxon>
        <taxon>Gammaproteobacteria</taxon>
        <taxon>Chromatiales</taxon>
        <taxon>Chromatiaceae</taxon>
        <taxon>Thiorhodovibrio</taxon>
    </lineage>
</organism>
<dbReference type="Pfam" id="PF12729">
    <property type="entry name" value="4HB_MCP_1"/>
    <property type="match status" value="1"/>
</dbReference>
<dbReference type="AlphaFoldDB" id="H8YZS0"/>
<evidence type="ECO:0000256" key="4">
    <source>
        <dbReference type="SAM" id="MobiDB-lite"/>
    </source>
</evidence>
<keyword evidence="3" id="KW-0807">Transducer</keyword>
<dbReference type="GO" id="GO:0006935">
    <property type="term" value="P:chemotaxis"/>
    <property type="evidence" value="ECO:0007669"/>
    <property type="project" value="UniProtKB-KW"/>
</dbReference>
<dbReference type="EMBL" id="JH603169">
    <property type="protein sequence ID" value="EIC22197.1"/>
    <property type="molecule type" value="Genomic_DNA"/>
</dbReference>
<dbReference type="InterPro" id="IPR032255">
    <property type="entry name" value="HBM"/>
</dbReference>
<protein>
    <submittedName>
        <fullName evidence="8">Methyl-accepting chemotaxis protein</fullName>
    </submittedName>
</protein>
<feature type="compositionally biased region" description="Low complexity" evidence="4">
    <location>
        <begin position="579"/>
        <end position="593"/>
    </location>
</feature>
<dbReference type="Gene3D" id="1.10.287.950">
    <property type="entry name" value="Methyl-accepting chemotaxis protein"/>
    <property type="match status" value="1"/>
</dbReference>
<dbReference type="GO" id="GO:0004888">
    <property type="term" value="F:transmembrane signaling receptor activity"/>
    <property type="evidence" value="ECO:0007669"/>
    <property type="project" value="TreeGrafter"/>
</dbReference>
<dbReference type="GO" id="GO:0005886">
    <property type="term" value="C:plasma membrane"/>
    <property type="evidence" value="ECO:0007669"/>
    <property type="project" value="TreeGrafter"/>
</dbReference>
<dbReference type="PROSITE" id="PS50111">
    <property type="entry name" value="CHEMOTAXIS_TRANSDUC_2"/>
    <property type="match status" value="1"/>
</dbReference>
<keyword evidence="5" id="KW-0812">Transmembrane</keyword>